<feature type="transmembrane region" description="Helical" evidence="1">
    <location>
        <begin position="34"/>
        <end position="55"/>
    </location>
</feature>
<evidence type="ECO:0000259" key="2">
    <source>
        <dbReference type="Pfam" id="PF12867"/>
    </source>
</evidence>
<keyword evidence="1" id="KW-0472">Membrane</keyword>
<sequence length="163" mass="18994">MERARLDLHGLVEQATASDLRRCTDGTRWTNEQMLWHMAFGYLIVWRLLPVVRLFGRLPDGYGRRFAAVLNASTRPFHLVNYLGGCGGTLVFHGPRLTRLLDSTVDKLHRRLDAETEDSLQRRMHVPVRWDPFFADSMTVADVYHYGTQHYDFHRAQLTLLRL</sequence>
<dbReference type="EMBL" id="CP041616">
    <property type="protein sequence ID" value="QDO90264.1"/>
    <property type="molecule type" value="Genomic_DNA"/>
</dbReference>
<feature type="domain" description="DinB-like" evidence="2">
    <location>
        <begin position="2"/>
        <end position="158"/>
    </location>
</feature>
<dbReference type="OrthoDB" id="4196751at2"/>
<keyword evidence="1" id="KW-1133">Transmembrane helix</keyword>
<dbReference type="SUPFAM" id="SSF109854">
    <property type="entry name" value="DinB/YfiT-like putative metalloenzymes"/>
    <property type="match status" value="1"/>
</dbReference>
<gene>
    <name evidence="3" type="ORF">FNH13_07030</name>
</gene>
<dbReference type="Pfam" id="PF12867">
    <property type="entry name" value="DinB_2"/>
    <property type="match status" value="1"/>
</dbReference>
<dbReference type="InterPro" id="IPR034660">
    <property type="entry name" value="DinB/YfiT-like"/>
</dbReference>
<reference evidence="3 4" key="1">
    <citation type="submission" date="2019-07" db="EMBL/GenBank/DDBJ databases">
        <title>complete genome sequencing of Ornithinimicrobium sp. H23M54.</title>
        <authorList>
            <person name="Bae J.-W."/>
            <person name="Lee S.-Y."/>
        </authorList>
    </citation>
    <scope>NUCLEOTIDE SEQUENCE [LARGE SCALE GENOMIC DNA]</scope>
    <source>
        <strain evidence="3 4">H23M54</strain>
    </source>
</reference>
<evidence type="ECO:0000256" key="1">
    <source>
        <dbReference type="SAM" id="Phobius"/>
    </source>
</evidence>
<accession>A0A516GFF7</accession>
<dbReference type="AlphaFoldDB" id="A0A516GFF7"/>
<name>A0A516GFF7_9MICO</name>
<organism evidence="3 4">
    <name type="scientific">Ornithinimicrobium ciconiae</name>
    <dbReference type="NCBI Taxonomy" id="2594265"/>
    <lineage>
        <taxon>Bacteria</taxon>
        <taxon>Bacillati</taxon>
        <taxon>Actinomycetota</taxon>
        <taxon>Actinomycetes</taxon>
        <taxon>Micrococcales</taxon>
        <taxon>Ornithinimicrobiaceae</taxon>
        <taxon>Ornithinimicrobium</taxon>
    </lineage>
</organism>
<protein>
    <submittedName>
        <fullName evidence="3">DinB family protein</fullName>
    </submittedName>
</protein>
<evidence type="ECO:0000313" key="4">
    <source>
        <dbReference type="Proteomes" id="UP000315395"/>
    </source>
</evidence>
<dbReference type="Proteomes" id="UP000315395">
    <property type="component" value="Chromosome"/>
</dbReference>
<keyword evidence="4" id="KW-1185">Reference proteome</keyword>
<keyword evidence="1" id="KW-0812">Transmembrane</keyword>
<dbReference type="KEGG" id="orz:FNH13_07030"/>
<proteinExistence type="predicted"/>
<evidence type="ECO:0000313" key="3">
    <source>
        <dbReference type="EMBL" id="QDO90264.1"/>
    </source>
</evidence>
<dbReference type="InterPro" id="IPR024775">
    <property type="entry name" value="DinB-like"/>
</dbReference>